<dbReference type="HOGENOM" id="CLU_039613_32_2_9"/>
<keyword evidence="2" id="KW-0805">Transcription regulation</keyword>
<dbReference type="Gene3D" id="1.10.10.10">
    <property type="entry name" value="Winged helix-like DNA-binding domain superfamily/Winged helix DNA-binding domain"/>
    <property type="match status" value="1"/>
</dbReference>
<evidence type="ECO:0000256" key="2">
    <source>
        <dbReference type="ARBA" id="ARBA00023015"/>
    </source>
</evidence>
<evidence type="ECO:0000313" key="7">
    <source>
        <dbReference type="Proteomes" id="UP000044136"/>
    </source>
</evidence>
<dbReference type="InterPro" id="IPR000847">
    <property type="entry name" value="LysR_HTH_N"/>
</dbReference>
<dbReference type="AlphaFoldDB" id="A0A078M2U9"/>
<dbReference type="PROSITE" id="PS50931">
    <property type="entry name" value="HTH_LYSR"/>
    <property type="match status" value="1"/>
</dbReference>
<dbReference type="GO" id="GO:0032993">
    <property type="term" value="C:protein-DNA complex"/>
    <property type="evidence" value="ECO:0007669"/>
    <property type="project" value="TreeGrafter"/>
</dbReference>
<dbReference type="PRINTS" id="PR00039">
    <property type="entry name" value="HTHLYSR"/>
</dbReference>
<dbReference type="GO" id="GO:0003677">
    <property type="term" value="F:DNA binding"/>
    <property type="evidence" value="ECO:0007669"/>
    <property type="project" value="UniProtKB-KW"/>
</dbReference>
<dbReference type="EMBL" id="CCSE01000001">
    <property type="protein sequence ID" value="CEA01763.1"/>
    <property type="molecule type" value="Genomic_DNA"/>
</dbReference>
<dbReference type="SUPFAM" id="SSF53850">
    <property type="entry name" value="Periplasmic binding protein-like II"/>
    <property type="match status" value="1"/>
</dbReference>
<sequence length="304" mass="34603">MTLQQLKYLIAVVNSGSINEAAKNLYISQPTLSKAIKELEREMGITILKRTSTGIVLSPDGAEFLSYARQITEQVELLENKYLDMPYQEQLLSVSTQHYSFSVDAMVRMIKLHGGDKYQFSLRETRTYEIIDDVKNLKSEIGVMYMNNFNEKILTQLLKENHLTFELLFTARPHVFISKTNPLAQKDKVTLEDLEPYPRLSFDQGEHSSFYFSEEILSTLHSPKNILVSDRATIFNCMIGLNGYTISSGILSEELNGTDIIPVPLDVNDEIKVGTVTNNKAQLSRVAKLYLEELVRTIESYNLL</sequence>
<gene>
    <name evidence="6" type="primary">tfdS</name>
    <name evidence="6" type="ORF">BN1048_01481</name>
</gene>
<evidence type="ECO:0000259" key="5">
    <source>
        <dbReference type="PROSITE" id="PS50931"/>
    </source>
</evidence>
<evidence type="ECO:0000256" key="3">
    <source>
        <dbReference type="ARBA" id="ARBA00023125"/>
    </source>
</evidence>
<comment type="similarity">
    <text evidence="1">Belongs to the LysR transcriptional regulatory family.</text>
</comment>
<dbReference type="InterPro" id="IPR036388">
    <property type="entry name" value="WH-like_DNA-bd_sf"/>
</dbReference>
<dbReference type="eggNOG" id="COG0583">
    <property type="taxonomic scope" value="Bacteria"/>
</dbReference>
<dbReference type="Pfam" id="PF03466">
    <property type="entry name" value="LysR_substrate"/>
    <property type="match status" value="1"/>
</dbReference>
<dbReference type="FunFam" id="1.10.10.10:FF:000001">
    <property type="entry name" value="LysR family transcriptional regulator"/>
    <property type="match status" value="1"/>
</dbReference>
<feature type="domain" description="HTH lysR-type" evidence="5">
    <location>
        <begin position="1"/>
        <end position="58"/>
    </location>
</feature>
<evidence type="ECO:0000256" key="4">
    <source>
        <dbReference type="ARBA" id="ARBA00023163"/>
    </source>
</evidence>
<accession>A0A078M2U9</accession>
<organism evidence="6 7">
    <name type="scientific">Jeotgalicoccus saudimassiliensis</name>
    <dbReference type="NCBI Taxonomy" id="1461582"/>
    <lineage>
        <taxon>Bacteria</taxon>
        <taxon>Bacillati</taxon>
        <taxon>Bacillota</taxon>
        <taxon>Bacilli</taxon>
        <taxon>Bacillales</taxon>
        <taxon>Staphylococcaceae</taxon>
        <taxon>Jeotgalicoccus</taxon>
    </lineage>
</organism>
<dbReference type="OrthoDB" id="9803735at2"/>
<keyword evidence="4" id="KW-0804">Transcription</keyword>
<dbReference type="STRING" id="1461582.BN1048_01481"/>
<dbReference type="InterPro" id="IPR005119">
    <property type="entry name" value="LysR_subst-bd"/>
</dbReference>
<dbReference type="Gene3D" id="3.40.190.10">
    <property type="entry name" value="Periplasmic binding protein-like II"/>
    <property type="match status" value="2"/>
</dbReference>
<dbReference type="PANTHER" id="PTHR30346:SF0">
    <property type="entry name" value="HCA OPERON TRANSCRIPTIONAL ACTIVATOR HCAR"/>
    <property type="match status" value="1"/>
</dbReference>
<dbReference type="SUPFAM" id="SSF46785">
    <property type="entry name" value="Winged helix' DNA-binding domain"/>
    <property type="match status" value="1"/>
</dbReference>
<protein>
    <submittedName>
        <fullName evidence="6">HTH-type transcriptional regulator TfdS</fullName>
    </submittedName>
</protein>
<dbReference type="CDD" id="cd05466">
    <property type="entry name" value="PBP2_LTTR_substrate"/>
    <property type="match status" value="1"/>
</dbReference>
<proteinExistence type="inferred from homology"/>
<name>A0A078M2U9_9STAP</name>
<keyword evidence="3" id="KW-0238">DNA-binding</keyword>
<dbReference type="GO" id="GO:0003700">
    <property type="term" value="F:DNA-binding transcription factor activity"/>
    <property type="evidence" value="ECO:0007669"/>
    <property type="project" value="InterPro"/>
</dbReference>
<dbReference type="Proteomes" id="UP000044136">
    <property type="component" value="Unassembled WGS sequence"/>
</dbReference>
<evidence type="ECO:0000256" key="1">
    <source>
        <dbReference type="ARBA" id="ARBA00009437"/>
    </source>
</evidence>
<evidence type="ECO:0000313" key="6">
    <source>
        <dbReference type="EMBL" id="CEA01763.1"/>
    </source>
</evidence>
<dbReference type="InterPro" id="IPR036390">
    <property type="entry name" value="WH_DNA-bd_sf"/>
</dbReference>
<dbReference type="PANTHER" id="PTHR30346">
    <property type="entry name" value="TRANSCRIPTIONAL DUAL REGULATOR HCAR-RELATED"/>
    <property type="match status" value="1"/>
</dbReference>
<keyword evidence="7" id="KW-1185">Reference proteome</keyword>
<dbReference type="RefSeq" id="WP_035809863.1">
    <property type="nucleotide sequence ID" value="NZ_CCSE01000001.1"/>
</dbReference>
<reference evidence="6 7" key="1">
    <citation type="submission" date="2014-07" db="EMBL/GenBank/DDBJ databases">
        <authorList>
            <person name="Urmite Genomes Urmite Genomes"/>
        </authorList>
    </citation>
    <scope>NUCLEOTIDE SEQUENCE [LARGE SCALE GENOMIC DNA]</scope>
    <source>
        <strain evidence="6 7">13MG44_air</strain>
    </source>
</reference>
<dbReference type="Pfam" id="PF00126">
    <property type="entry name" value="HTH_1"/>
    <property type="match status" value="1"/>
</dbReference>